<evidence type="ECO:0000259" key="1">
    <source>
        <dbReference type="Pfam" id="PF00899"/>
    </source>
</evidence>
<reference evidence="2 3" key="1">
    <citation type="journal article" date="2011" name="Int. J. Syst. Evol. Microbiol.">
        <title>Description of Undibacterium oligocarboniphilum sp. nov., isolated from purified water, and Undibacterium pigrum strain CCUG 49012 as the type strain of Undibacterium parvum sp. nov., and emended descriptions of the genus Undibacterium and the species Undibacterium pigrum.</title>
        <authorList>
            <person name="Eder W."/>
            <person name="Wanner G."/>
            <person name="Ludwig W."/>
            <person name="Busse H.J."/>
            <person name="Ziemke-Kageler F."/>
            <person name="Lang E."/>
        </authorList>
    </citation>
    <scope>NUCLEOTIDE SEQUENCE [LARGE SCALE GENOMIC DNA]</scope>
    <source>
        <strain evidence="2 3">DSM 23061</strain>
    </source>
</reference>
<keyword evidence="2" id="KW-0808">Transferase</keyword>
<keyword evidence="2" id="KW-0548">Nucleotidyltransferase</keyword>
<dbReference type="InterPro" id="IPR035985">
    <property type="entry name" value="Ubiquitin-activating_enz"/>
</dbReference>
<dbReference type="EMBL" id="CP034464">
    <property type="protein sequence ID" value="AZP11143.1"/>
    <property type="molecule type" value="Genomic_DNA"/>
</dbReference>
<dbReference type="OrthoDB" id="272552at2"/>
<dbReference type="AlphaFoldDB" id="A0A3S9HGB9"/>
<evidence type="ECO:0000313" key="3">
    <source>
        <dbReference type="Proteomes" id="UP000275663"/>
    </source>
</evidence>
<proteinExistence type="predicted"/>
<evidence type="ECO:0000313" key="2">
    <source>
        <dbReference type="EMBL" id="AZP11143.1"/>
    </source>
</evidence>
<dbReference type="GO" id="GO:0061503">
    <property type="term" value="F:tRNA threonylcarbamoyladenosine dehydratase"/>
    <property type="evidence" value="ECO:0007669"/>
    <property type="project" value="TreeGrafter"/>
</dbReference>
<dbReference type="Gene3D" id="3.40.50.720">
    <property type="entry name" value="NAD(P)-binding Rossmann-like Domain"/>
    <property type="match status" value="1"/>
</dbReference>
<feature type="domain" description="THIF-type NAD/FAD binding fold" evidence="1">
    <location>
        <begin position="13"/>
        <end position="265"/>
    </location>
</feature>
<dbReference type="InterPro" id="IPR000594">
    <property type="entry name" value="ThiF_NAD_FAD-bd"/>
</dbReference>
<gene>
    <name evidence="2" type="ORF">EJN92_03440</name>
</gene>
<dbReference type="GO" id="GO:0016779">
    <property type="term" value="F:nucleotidyltransferase activity"/>
    <property type="evidence" value="ECO:0007669"/>
    <property type="project" value="UniProtKB-KW"/>
</dbReference>
<name>A0A3S9HGB9_9BURK</name>
<protein>
    <submittedName>
        <fullName evidence="2">ThiF family adenylyltransferase</fullName>
    </submittedName>
</protein>
<accession>A0A3S9HGB9</accession>
<dbReference type="CDD" id="cd01483">
    <property type="entry name" value="E1_enzyme_family"/>
    <property type="match status" value="1"/>
</dbReference>
<dbReference type="InterPro" id="IPR045886">
    <property type="entry name" value="ThiF/MoeB/HesA"/>
</dbReference>
<dbReference type="PANTHER" id="PTHR43267:SF1">
    <property type="entry name" value="TRNA THREONYLCARBAMOYLADENOSINE DEHYDRATASE"/>
    <property type="match status" value="1"/>
</dbReference>
<dbReference type="Proteomes" id="UP000275663">
    <property type="component" value="Chromosome"/>
</dbReference>
<dbReference type="RefSeq" id="WP_126126542.1">
    <property type="nucleotide sequence ID" value="NZ_CP034464.1"/>
</dbReference>
<organism evidence="2 3">
    <name type="scientific">Undibacterium parvum</name>
    <dbReference type="NCBI Taxonomy" id="401471"/>
    <lineage>
        <taxon>Bacteria</taxon>
        <taxon>Pseudomonadati</taxon>
        <taxon>Pseudomonadota</taxon>
        <taxon>Betaproteobacteria</taxon>
        <taxon>Burkholderiales</taxon>
        <taxon>Oxalobacteraceae</taxon>
        <taxon>Undibacterium</taxon>
    </lineage>
</organism>
<dbReference type="PANTHER" id="PTHR43267">
    <property type="entry name" value="TRNA THREONYLCARBAMOYLADENOSINE DEHYDRATASE"/>
    <property type="match status" value="1"/>
</dbReference>
<dbReference type="NCBIfam" id="NF006077">
    <property type="entry name" value="PRK08223.1"/>
    <property type="match status" value="1"/>
</dbReference>
<dbReference type="KEGG" id="upv:EJN92_03440"/>
<keyword evidence="3" id="KW-1185">Reference proteome</keyword>
<dbReference type="Pfam" id="PF00899">
    <property type="entry name" value="ThiF"/>
    <property type="match status" value="1"/>
</dbReference>
<dbReference type="SUPFAM" id="SSF69572">
    <property type="entry name" value="Activating enzymes of the ubiquitin-like proteins"/>
    <property type="match status" value="1"/>
</dbReference>
<dbReference type="GO" id="GO:0061504">
    <property type="term" value="P:cyclic threonylcarbamoyladenosine biosynthetic process"/>
    <property type="evidence" value="ECO:0007669"/>
    <property type="project" value="TreeGrafter"/>
</dbReference>
<dbReference type="GO" id="GO:0008641">
    <property type="term" value="F:ubiquitin-like modifier activating enzyme activity"/>
    <property type="evidence" value="ECO:0007669"/>
    <property type="project" value="InterPro"/>
</dbReference>
<sequence>MDAKFNYAEAFARNLGWVTAAEQQQLRQKRIAIAGMGAVGSAHLITLVRLGIEKFHIADMDTYGLVNFNRQIGANMATIDQPKVEVMAAMARSINPNVELKIFPAGVSKENLSEFLAGVDLYVDGLDFFAFSARQATFAACAAKGIPATTVAPLGMGAALFNFLPGGMTFEEYFLWGDNTDEEKALRFLVGLAPAGLHGAYLVDPSSINFAERRGPSTMMACQLCAGVAGSEALKILLGRGNVIAAPRGVHFDAYRNKLVHTWRPGGNNNLLQRIALSITRKRFMKPSA</sequence>